<reference evidence="5 6" key="1">
    <citation type="submission" date="2020-07" db="EMBL/GenBank/DDBJ databases">
        <title>MOT database genomes.</title>
        <authorList>
            <person name="Joseph S."/>
            <person name="Aduse-Opoku J."/>
            <person name="Hashim A."/>
            <person name="Wade W."/>
            <person name="Curtis M."/>
        </authorList>
    </citation>
    <scope>NUCLEOTIDE SEQUENCE [LARGE SCALE GENOMIC DNA]</scope>
    <source>
        <strain evidence="5 6">STR</strain>
    </source>
</reference>
<evidence type="ECO:0000313" key="6">
    <source>
        <dbReference type="Proteomes" id="UP000589521"/>
    </source>
</evidence>
<feature type="domain" description="HTH LytTR-type" evidence="4">
    <location>
        <begin position="41"/>
        <end position="142"/>
    </location>
</feature>
<keyword evidence="3" id="KW-0010">Activator</keyword>
<keyword evidence="1" id="KW-0963">Cytoplasm</keyword>
<dbReference type="PANTHER" id="PTHR37299">
    <property type="entry name" value="TRANSCRIPTIONAL REGULATOR-RELATED"/>
    <property type="match status" value="1"/>
</dbReference>
<dbReference type="AlphaFoldDB" id="A0A7Z0M7E8"/>
<organism evidence="5 6">
    <name type="scientific">Streptococcus danieliae</name>
    <dbReference type="NCBI Taxonomy" id="747656"/>
    <lineage>
        <taxon>Bacteria</taxon>
        <taxon>Bacillati</taxon>
        <taxon>Bacillota</taxon>
        <taxon>Bacilli</taxon>
        <taxon>Lactobacillales</taxon>
        <taxon>Streptococcaceae</taxon>
        <taxon>Streptococcus</taxon>
    </lineage>
</organism>
<comment type="caution">
    <text evidence="5">The sequence shown here is derived from an EMBL/GenBank/DDBJ whole genome shotgun (WGS) entry which is preliminary data.</text>
</comment>
<name>A0A7Z0M7E8_9STRE</name>
<dbReference type="RefSeq" id="WP_179925787.1">
    <property type="nucleotide sequence ID" value="NZ_JACBXX010000176.1"/>
</dbReference>
<sequence>MTISALDFIDKGLEPDDFEKRIEAVLLYVQRQEQKTVGDVFFFQGKYSQLQIPFEEIYYLETSPKPHRILLHYSSGTLEFFASLEEVLEQDSRFYQCHRSYIINLKNVIRVDRRNRMVYFQDQKSCLISRRKITELLVTLRRMREGSTKNLEHSD</sequence>
<gene>
    <name evidence="5" type="ORF">HZY94_08425</name>
</gene>
<dbReference type="GO" id="GO:0003677">
    <property type="term" value="F:DNA binding"/>
    <property type="evidence" value="ECO:0007669"/>
    <property type="project" value="InterPro"/>
</dbReference>
<dbReference type="Proteomes" id="UP000589521">
    <property type="component" value="Unassembled WGS sequence"/>
</dbReference>
<dbReference type="SMART" id="SM00850">
    <property type="entry name" value="LytTR"/>
    <property type="match status" value="1"/>
</dbReference>
<evidence type="ECO:0000256" key="2">
    <source>
        <dbReference type="ARBA" id="ARBA00023012"/>
    </source>
</evidence>
<dbReference type="InterPro" id="IPR046947">
    <property type="entry name" value="LytR-like"/>
</dbReference>
<dbReference type="PROSITE" id="PS50930">
    <property type="entry name" value="HTH_LYTTR"/>
    <property type="match status" value="1"/>
</dbReference>
<dbReference type="EMBL" id="JACBXX010000176">
    <property type="protein sequence ID" value="NYS97198.1"/>
    <property type="molecule type" value="Genomic_DNA"/>
</dbReference>
<evidence type="ECO:0000313" key="5">
    <source>
        <dbReference type="EMBL" id="NYS97198.1"/>
    </source>
</evidence>
<dbReference type="Pfam" id="PF04397">
    <property type="entry name" value="LytTR"/>
    <property type="match status" value="1"/>
</dbReference>
<accession>A0A7Z0M7E8</accession>
<evidence type="ECO:0000256" key="3">
    <source>
        <dbReference type="ARBA" id="ARBA00023159"/>
    </source>
</evidence>
<evidence type="ECO:0000256" key="1">
    <source>
        <dbReference type="ARBA" id="ARBA00022490"/>
    </source>
</evidence>
<dbReference type="GO" id="GO:0000156">
    <property type="term" value="F:phosphorelay response regulator activity"/>
    <property type="evidence" value="ECO:0007669"/>
    <property type="project" value="InterPro"/>
</dbReference>
<dbReference type="Gene3D" id="2.40.50.1020">
    <property type="entry name" value="LytTr DNA-binding domain"/>
    <property type="match status" value="1"/>
</dbReference>
<keyword evidence="2" id="KW-0902">Two-component regulatory system</keyword>
<dbReference type="PANTHER" id="PTHR37299:SF3">
    <property type="entry name" value="STAGE 0 SPORULATION PROTEIN A HOMOLOG"/>
    <property type="match status" value="1"/>
</dbReference>
<proteinExistence type="predicted"/>
<protein>
    <submittedName>
        <fullName evidence="5">Response regulator transcription factor</fullName>
    </submittedName>
</protein>
<dbReference type="InterPro" id="IPR007492">
    <property type="entry name" value="LytTR_DNA-bd_dom"/>
</dbReference>
<evidence type="ECO:0000259" key="4">
    <source>
        <dbReference type="PROSITE" id="PS50930"/>
    </source>
</evidence>